<name>A0A1M6ARK0_9FIRM</name>
<evidence type="ECO:0000313" key="1">
    <source>
        <dbReference type="EMBL" id="SHI39144.1"/>
    </source>
</evidence>
<keyword evidence="2" id="KW-1185">Reference proteome</keyword>
<dbReference type="EMBL" id="FQZS01000003">
    <property type="protein sequence ID" value="SHI39144.1"/>
    <property type="molecule type" value="Genomic_DNA"/>
</dbReference>
<dbReference type="OrthoDB" id="43591at2"/>
<dbReference type="STRING" id="1122184.SAMN02745176_00077"/>
<dbReference type="RefSeq" id="WP_073023370.1">
    <property type="nucleotide sequence ID" value="NZ_FQZS01000003.1"/>
</dbReference>
<accession>A0A1M6ARK0</accession>
<dbReference type="Proteomes" id="UP000184442">
    <property type="component" value="Unassembled WGS sequence"/>
</dbReference>
<gene>
    <name evidence="1" type="ORF">SAMN02745176_00077</name>
</gene>
<organism evidence="1 2">
    <name type="scientific">Lutispora thermophila DSM 19022</name>
    <dbReference type="NCBI Taxonomy" id="1122184"/>
    <lineage>
        <taxon>Bacteria</taxon>
        <taxon>Bacillati</taxon>
        <taxon>Bacillota</taxon>
        <taxon>Clostridia</taxon>
        <taxon>Lutisporales</taxon>
        <taxon>Lutisporaceae</taxon>
        <taxon>Lutispora</taxon>
    </lineage>
</organism>
<protein>
    <submittedName>
        <fullName evidence="1">Uncharacterized protein</fullName>
    </submittedName>
</protein>
<dbReference type="AlphaFoldDB" id="A0A1M6ARK0"/>
<evidence type="ECO:0000313" key="2">
    <source>
        <dbReference type="Proteomes" id="UP000184442"/>
    </source>
</evidence>
<reference evidence="1 2" key="1">
    <citation type="submission" date="2016-11" db="EMBL/GenBank/DDBJ databases">
        <authorList>
            <person name="Jaros S."/>
            <person name="Januszkiewicz K."/>
            <person name="Wedrychowicz H."/>
        </authorList>
    </citation>
    <scope>NUCLEOTIDE SEQUENCE [LARGE SCALE GENOMIC DNA]</scope>
    <source>
        <strain evidence="1 2">DSM 19022</strain>
    </source>
</reference>
<proteinExistence type="predicted"/>
<sequence>MDDNRLVLEEEMKSLICRIPDVLSCKVILGEKNEVQDIHVLCTSGRNVKQLVRDIQSAVSARFNVEVDYKVISIAQIEENEIKDNRLKIGSIVMMNMDNSLKATVILESDGKNYEGNSIKVKSVSNKFKAVAEATIMAVESFVNTNGIFYLEGIERTRVAGRDIFVCMVGYTYKNNESLLIGCSMIKTDENEAVAKSVLNALNRLISKMV</sequence>